<organism evidence="1 2">
    <name type="scientific">Endozoicomonas montiporae</name>
    <dbReference type="NCBI Taxonomy" id="1027273"/>
    <lineage>
        <taxon>Bacteria</taxon>
        <taxon>Pseudomonadati</taxon>
        <taxon>Pseudomonadota</taxon>
        <taxon>Gammaproteobacteria</taxon>
        <taxon>Oceanospirillales</taxon>
        <taxon>Endozoicomonadaceae</taxon>
        <taxon>Endozoicomonas</taxon>
    </lineage>
</organism>
<protein>
    <recommendedName>
        <fullName evidence="3">Regulatory protein</fullName>
    </recommendedName>
</protein>
<dbReference type="Proteomes" id="UP000028006">
    <property type="component" value="Unassembled WGS sequence"/>
</dbReference>
<dbReference type="Gene3D" id="1.10.260.40">
    <property type="entry name" value="lambda repressor-like DNA-binding domains"/>
    <property type="match status" value="1"/>
</dbReference>
<accession>A0A081N7R9</accession>
<comment type="caution">
    <text evidence="1">The sequence shown here is derived from an EMBL/GenBank/DDBJ whole genome shotgun (WGS) entry which is preliminary data.</text>
</comment>
<gene>
    <name evidence="1" type="ORF">GZ77_09040</name>
</gene>
<dbReference type="GO" id="GO:0003677">
    <property type="term" value="F:DNA binding"/>
    <property type="evidence" value="ECO:0007669"/>
    <property type="project" value="InterPro"/>
</dbReference>
<dbReference type="AlphaFoldDB" id="A0A081N7R9"/>
<dbReference type="InterPro" id="IPR031856">
    <property type="entry name" value="YdaS_toxin-like"/>
</dbReference>
<reference evidence="1 2" key="1">
    <citation type="submission" date="2014-06" db="EMBL/GenBank/DDBJ databases">
        <title>Whole Genome Sequences of Three Symbiotic Endozoicomonas Bacteria.</title>
        <authorList>
            <person name="Neave M.J."/>
            <person name="Apprill A."/>
            <person name="Voolstra C.R."/>
        </authorList>
    </citation>
    <scope>NUCLEOTIDE SEQUENCE [LARGE SCALE GENOMIC DNA]</scope>
    <source>
        <strain evidence="1 2">LMG 24815</strain>
    </source>
</reference>
<evidence type="ECO:0000313" key="2">
    <source>
        <dbReference type="Proteomes" id="UP000028006"/>
    </source>
</evidence>
<keyword evidence="2" id="KW-1185">Reference proteome</keyword>
<dbReference type="eggNOG" id="ENOG5032VPT">
    <property type="taxonomic scope" value="Bacteria"/>
</dbReference>
<dbReference type="Pfam" id="PF15943">
    <property type="entry name" value="YdaS_toxin"/>
    <property type="match status" value="1"/>
</dbReference>
<name>A0A081N7R9_9GAMM</name>
<proteinExistence type="predicted"/>
<evidence type="ECO:0000313" key="1">
    <source>
        <dbReference type="EMBL" id="KEQ14492.1"/>
    </source>
</evidence>
<evidence type="ECO:0008006" key="3">
    <source>
        <dbReference type="Google" id="ProtNLM"/>
    </source>
</evidence>
<dbReference type="SUPFAM" id="SSF47413">
    <property type="entry name" value="lambda repressor-like DNA-binding domains"/>
    <property type="match status" value="1"/>
</dbReference>
<sequence length="73" mass="8270">MKNNRITEAIEMLGLQKLATVCGVTYQAVKKWEKRGRLPRTEWTGETSYATQIEKATDGRISRKQLISTPSAE</sequence>
<dbReference type="EMBL" id="JOKG01000002">
    <property type="protein sequence ID" value="KEQ14492.1"/>
    <property type="molecule type" value="Genomic_DNA"/>
</dbReference>
<dbReference type="InterPro" id="IPR010982">
    <property type="entry name" value="Lambda_DNA-bd_dom_sf"/>
</dbReference>
<dbReference type="RefSeq" id="WP_034875456.1">
    <property type="nucleotide sequence ID" value="NZ_JOKG01000002.1"/>
</dbReference>